<dbReference type="AlphaFoldDB" id="A0AAP2WIX9"/>
<gene>
    <name evidence="2" type="ORF">GIV46_16245</name>
</gene>
<dbReference type="Proteomes" id="UP000814126">
    <property type="component" value="Unassembled WGS sequence"/>
</dbReference>
<organism evidence="2 3">
    <name type="scientific">Pseudomonas poae</name>
    <dbReference type="NCBI Taxonomy" id="200451"/>
    <lineage>
        <taxon>Bacteria</taxon>
        <taxon>Pseudomonadati</taxon>
        <taxon>Pseudomonadota</taxon>
        <taxon>Gammaproteobacteria</taxon>
        <taxon>Pseudomonadales</taxon>
        <taxon>Pseudomonadaceae</taxon>
        <taxon>Pseudomonas</taxon>
    </lineage>
</organism>
<dbReference type="RefSeq" id="WP_015371757.1">
    <property type="nucleotide sequence ID" value="NZ_CP142150.1"/>
</dbReference>
<dbReference type="CDD" id="cd20687">
    <property type="entry name" value="CdiI_Ykris-like"/>
    <property type="match status" value="1"/>
</dbReference>
<evidence type="ECO:0000313" key="3">
    <source>
        <dbReference type="Proteomes" id="UP000814126"/>
    </source>
</evidence>
<dbReference type="EMBL" id="WJZX01000063">
    <property type="protein sequence ID" value="MCF5656567.1"/>
    <property type="molecule type" value="Genomic_DNA"/>
</dbReference>
<sequence>MNEQLTELQQFFGAYFHQDWMEEHATADEVIDSFLLDSSKDTIMTVREEILQLAKSFTTESEFQQNLFYKQYCNYYYPNQWPSGLIWLNYVVEKFDHCLLKKINS</sequence>
<evidence type="ECO:0000259" key="1">
    <source>
        <dbReference type="Pfam" id="PF18593"/>
    </source>
</evidence>
<protein>
    <recommendedName>
        <fullName evidence="1">CdiI immunity protein domain-containing protein</fullName>
    </recommendedName>
</protein>
<dbReference type="Pfam" id="PF18593">
    <property type="entry name" value="CdiI_2"/>
    <property type="match status" value="1"/>
</dbReference>
<reference evidence="2" key="1">
    <citation type="submission" date="2019-11" db="EMBL/GenBank/DDBJ databases">
        <title>Epiphytic Pseudomonas syringae from cherry orchards.</title>
        <authorList>
            <person name="Hulin M.T."/>
        </authorList>
    </citation>
    <scope>NUCLEOTIDE SEQUENCE</scope>
    <source>
        <strain evidence="2">PA-2-1F</strain>
    </source>
</reference>
<dbReference type="GeneID" id="45487229"/>
<feature type="domain" description="CdiI immunity protein" evidence="1">
    <location>
        <begin position="5"/>
        <end position="94"/>
    </location>
</feature>
<dbReference type="InterPro" id="IPR041129">
    <property type="entry name" value="CdiI_2"/>
</dbReference>
<proteinExistence type="predicted"/>
<evidence type="ECO:0000313" key="2">
    <source>
        <dbReference type="EMBL" id="MCF5656567.1"/>
    </source>
</evidence>
<comment type="caution">
    <text evidence="2">The sequence shown here is derived from an EMBL/GenBank/DDBJ whole genome shotgun (WGS) entry which is preliminary data.</text>
</comment>
<name>A0AAP2WIX9_9PSED</name>
<accession>A0AAP2WIX9</accession>